<reference evidence="2 3" key="1">
    <citation type="submission" date="2018-03" db="EMBL/GenBank/DDBJ databases">
        <title>Draft Genome Sequences of the Obligatory Marine Myxobacteria Enhygromyxa salina SWB005.</title>
        <authorList>
            <person name="Poehlein A."/>
            <person name="Moghaddam J.A."/>
            <person name="Harms H."/>
            <person name="Alanjari M."/>
            <person name="Koenig G.M."/>
            <person name="Daniel R."/>
            <person name="Schaeberle T.F."/>
        </authorList>
    </citation>
    <scope>NUCLEOTIDE SEQUENCE [LARGE SCALE GENOMIC DNA]</scope>
    <source>
        <strain evidence="2 3">SWB005</strain>
    </source>
</reference>
<dbReference type="CDD" id="cd00060">
    <property type="entry name" value="FHA"/>
    <property type="match status" value="1"/>
</dbReference>
<protein>
    <submittedName>
        <fullName evidence="2">FHA domain protein</fullName>
    </submittedName>
</protein>
<dbReference type="Gene3D" id="2.60.200.20">
    <property type="match status" value="1"/>
</dbReference>
<dbReference type="EMBL" id="PVNK01000269">
    <property type="protein sequence ID" value="PRP90717.1"/>
    <property type="molecule type" value="Genomic_DNA"/>
</dbReference>
<sequence>MPQWSLELRSGARIKLTRGVTTIGRSSRCDIVIPDPAVSRRQALLTVRDAGVELINLGRQALTVANADADADADADVTTMVGDGVELHIGGQPFAVVRRERDPGATAGPSPWGIRVDGGPLLTIPIEGLTLGGPHDDVDLPAWTATTLVLHRVADLVVAELRGELDPPPPFDAEGFTRLAAGATIELADATIELVEVDEARLEQSTRARSSPRRHIKLERFDAGGMLTYEHGADSSSVYLATRRFALVEALLTSTPDDGYHSVDELCRRIWPDDPIKDRADFNVLLYRVRRDFVRAGIDVDTWFERKRGSGMIRAPIMATPGLQLQREGL</sequence>
<accession>A0A2S9XCX9</accession>
<comment type="caution">
    <text evidence="2">The sequence shown here is derived from an EMBL/GenBank/DDBJ whole genome shotgun (WGS) entry which is preliminary data.</text>
</comment>
<dbReference type="SUPFAM" id="SSF49879">
    <property type="entry name" value="SMAD/FHA domain"/>
    <property type="match status" value="1"/>
</dbReference>
<evidence type="ECO:0000259" key="1">
    <source>
        <dbReference type="PROSITE" id="PS50006"/>
    </source>
</evidence>
<dbReference type="InterPro" id="IPR000253">
    <property type="entry name" value="FHA_dom"/>
</dbReference>
<keyword evidence="3" id="KW-1185">Reference proteome</keyword>
<dbReference type="Proteomes" id="UP000237968">
    <property type="component" value="Unassembled WGS sequence"/>
</dbReference>
<dbReference type="PROSITE" id="PS50006">
    <property type="entry name" value="FHA_DOMAIN"/>
    <property type="match status" value="1"/>
</dbReference>
<dbReference type="OrthoDB" id="151099at2"/>
<dbReference type="Pfam" id="PF00498">
    <property type="entry name" value="FHA"/>
    <property type="match status" value="1"/>
</dbReference>
<evidence type="ECO:0000313" key="2">
    <source>
        <dbReference type="EMBL" id="PRP90717.1"/>
    </source>
</evidence>
<organism evidence="2 3">
    <name type="scientific">Enhygromyxa salina</name>
    <dbReference type="NCBI Taxonomy" id="215803"/>
    <lineage>
        <taxon>Bacteria</taxon>
        <taxon>Pseudomonadati</taxon>
        <taxon>Myxococcota</taxon>
        <taxon>Polyangia</taxon>
        <taxon>Nannocystales</taxon>
        <taxon>Nannocystaceae</taxon>
        <taxon>Enhygromyxa</taxon>
    </lineage>
</organism>
<dbReference type="SMART" id="SM00240">
    <property type="entry name" value="FHA"/>
    <property type="match status" value="1"/>
</dbReference>
<name>A0A2S9XCX9_9BACT</name>
<dbReference type="RefSeq" id="WP_106395335.1">
    <property type="nucleotide sequence ID" value="NZ_PVNK01000269.1"/>
</dbReference>
<proteinExistence type="predicted"/>
<feature type="domain" description="FHA" evidence="1">
    <location>
        <begin position="21"/>
        <end position="69"/>
    </location>
</feature>
<gene>
    <name evidence="2" type="ORF">ENSA5_61510</name>
</gene>
<evidence type="ECO:0000313" key="3">
    <source>
        <dbReference type="Proteomes" id="UP000237968"/>
    </source>
</evidence>
<dbReference type="InterPro" id="IPR008984">
    <property type="entry name" value="SMAD_FHA_dom_sf"/>
</dbReference>
<dbReference type="AlphaFoldDB" id="A0A2S9XCX9"/>